<dbReference type="InterPro" id="IPR042185">
    <property type="entry name" value="Serpin_sf_2"/>
</dbReference>
<sequence>MAAAAAARDGQTALALRLAKYLALQPAADDDDAADPGAAAAHGRGGNAVFSPAAVHAALALVAAGAARGATRDQLLAFLGAPSTAALARRVSQRVLGEGRGYRTLGGPHVLFGGGVWVDDSRGGLTDAFRGIAAESYNSQRVQTVSFTDEPKEAVKTINESVKKATNSLIEGIVCESDVVGVATDIVLTNVVYFKGVWQHSFHPHGTWPGTFFCLNGSHTEASFMTAFGACLDGFKVLKLPYMPWRLVMCEEVQEFRSYEARYSMLVFLPDAHDGITAMVDVVTTAPASLQGILDQMTERTVRVKLPKFEISFKWDDLEVDLRRLGRLGLSLPFSTEEADLRGMCVADDIVAEGDEQQRRPMSLRKVAHMAVVKVSEAGSEGGELNSYLRGRPELTPDFVEFVADRPFTFLIQEEWSGVFVFAGHVLDPTK</sequence>
<comment type="caution">
    <text evidence="4">The sequence shown here is derived from an EMBL/GenBank/DDBJ whole genome shotgun (WGS) entry which is preliminary data.</text>
</comment>
<accession>A0A3L6PLR5</accession>
<dbReference type="STRING" id="4540.A0A3L6PLR5"/>
<dbReference type="GO" id="GO:0004867">
    <property type="term" value="F:serine-type endopeptidase inhibitor activity"/>
    <property type="evidence" value="ECO:0007669"/>
    <property type="project" value="InterPro"/>
</dbReference>
<keyword evidence="5" id="KW-1185">Reference proteome</keyword>
<dbReference type="PANTHER" id="PTHR11461:SF313">
    <property type="entry name" value="SERPIN-Z5-RELATED"/>
    <property type="match status" value="1"/>
</dbReference>
<dbReference type="InterPro" id="IPR023796">
    <property type="entry name" value="Serpin_dom"/>
</dbReference>
<reference evidence="5" key="1">
    <citation type="journal article" date="2019" name="Nat. Commun.">
        <title>The genome of broomcorn millet.</title>
        <authorList>
            <person name="Zou C."/>
            <person name="Miki D."/>
            <person name="Li D."/>
            <person name="Tang Q."/>
            <person name="Xiao L."/>
            <person name="Rajput S."/>
            <person name="Deng P."/>
            <person name="Jia W."/>
            <person name="Huang R."/>
            <person name="Zhang M."/>
            <person name="Sun Y."/>
            <person name="Hu J."/>
            <person name="Fu X."/>
            <person name="Schnable P.S."/>
            <person name="Li F."/>
            <person name="Zhang H."/>
            <person name="Feng B."/>
            <person name="Zhu X."/>
            <person name="Liu R."/>
            <person name="Schnable J.C."/>
            <person name="Zhu J.-K."/>
            <person name="Zhang H."/>
        </authorList>
    </citation>
    <scope>NUCLEOTIDE SEQUENCE [LARGE SCALE GENOMIC DNA]</scope>
</reference>
<dbReference type="Proteomes" id="UP000275267">
    <property type="component" value="Unassembled WGS sequence"/>
</dbReference>
<feature type="domain" description="Serpin" evidence="3">
    <location>
        <begin position="38"/>
        <end position="429"/>
    </location>
</feature>
<evidence type="ECO:0000256" key="2">
    <source>
        <dbReference type="RuleBase" id="RU000411"/>
    </source>
</evidence>
<dbReference type="InterPro" id="IPR042178">
    <property type="entry name" value="Serpin_sf_1"/>
</dbReference>
<dbReference type="SMART" id="SM00093">
    <property type="entry name" value="SERPIN"/>
    <property type="match status" value="1"/>
</dbReference>
<dbReference type="PANTHER" id="PTHR11461">
    <property type="entry name" value="SERINE PROTEASE INHIBITOR, SERPIN"/>
    <property type="match status" value="1"/>
</dbReference>
<gene>
    <name evidence="4" type="ORF">C2845_PM18G09850</name>
</gene>
<dbReference type="Gene3D" id="2.30.39.10">
    <property type="entry name" value="Alpha-1-antitrypsin, domain 1"/>
    <property type="match status" value="1"/>
</dbReference>
<dbReference type="GO" id="GO:0005615">
    <property type="term" value="C:extracellular space"/>
    <property type="evidence" value="ECO:0007669"/>
    <property type="project" value="InterPro"/>
</dbReference>
<dbReference type="Pfam" id="PF00079">
    <property type="entry name" value="Serpin"/>
    <property type="match status" value="1"/>
</dbReference>
<dbReference type="Gene3D" id="3.30.497.10">
    <property type="entry name" value="Antithrombin, subunit I, domain 2"/>
    <property type="match status" value="1"/>
</dbReference>
<dbReference type="EMBL" id="PQIB02000017">
    <property type="protein sequence ID" value="RLM58229.1"/>
    <property type="molecule type" value="Genomic_DNA"/>
</dbReference>
<name>A0A3L6PLR5_PANMI</name>
<dbReference type="InterPro" id="IPR036186">
    <property type="entry name" value="Serpin_sf"/>
</dbReference>
<dbReference type="InterPro" id="IPR000215">
    <property type="entry name" value="Serpin_fam"/>
</dbReference>
<proteinExistence type="inferred from homology"/>
<evidence type="ECO:0000256" key="1">
    <source>
        <dbReference type="ARBA" id="ARBA00009500"/>
    </source>
</evidence>
<dbReference type="AlphaFoldDB" id="A0A3L6PLR5"/>
<dbReference type="OrthoDB" id="1063785at2759"/>
<protein>
    <recommendedName>
        <fullName evidence="3">Serpin domain-containing protein</fullName>
    </recommendedName>
</protein>
<organism evidence="4 5">
    <name type="scientific">Panicum miliaceum</name>
    <name type="common">Proso millet</name>
    <name type="synonym">Broomcorn millet</name>
    <dbReference type="NCBI Taxonomy" id="4540"/>
    <lineage>
        <taxon>Eukaryota</taxon>
        <taxon>Viridiplantae</taxon>
        <taxon>Streptophyta</taxon>
        <taxon>Embryophyta</taxon>
        <taxon>Tracheophyta</taxon>
        <taxon>Spermatophyta</taxon>
        <taxon>Magnoliopsida</taxon>
        <taxon>Liliopsida</taxon>
        <taxon>Poales</taxon>
        <taxon>Poaceae</taxon>
        <taxon>PACMAD clade</taxon>
        <taxon>Panicoideae</taxon>
        <taxon>Panicodae</taxon>
        <taxon>Paniceae</taxon>
        <taxon>Panicinae</taxon>
        <taxon>Panicum</taxon>
        <taxon>Panicum sect. Panicum</taxon>
    </lineage>
</organism>
<comment type="similarity">
    <text evidence="1 2">Belongs to the serpin family.</text>
</comment>
<dbReference type="SUPFAM" id="SSF56574">
    <property type="entry name" value="Serpins"/>
    <property type="match status" value="1"/>
</dbReference>
<evidence type="ECO:0000259" key="3">
    <source>
        <dbReference type="SMART" id="SM00093"/>
    </source>
</evidence>
<evidence type="ECO:0000313" key="5">
    <source>
        <dbReference type="Proteomes" id="UP000275267"/>
    </source>
</evidence>
<evidence type="ECO:0000313" key="4">
    <source>
        <dbReference type="EMBL" id="RLM58229.1"/>
    </source>
</evidence>